<dbReference type="Gene3D" id="1.10.10.60">
    <property type="entry name" value="Homeodomain-like"/>
    <property type="match status" value="1"/>
</dbReference>
<reference evidence="9 10" key="1">
    <citation type="submission" date="2014-07" db="EMBL/GenBank/DDBJ databases">
        <title>Genomic and transcriptomic analysis on Apis cerana provide comprehensive insights into honey bee biology.</title>
        <authorList>
            <person name="Diao Q."/>
            <person name="Sun L."/>
            <person name="Zheng H."/>
            <person name="Zheng H."/>
            <person name="Xu S."/>
            <person name="Wang S."/>
            <person name="Zeng Z."/>
            <person name="Hu F."/>
            <person name="Su S."/>
            <person name="Wu J."/>
        </authorList>
    </citation>
    <scope>NUCLEOTIDE SEQUENCE [LARGE SCALE GENOMIC DNA]</scope>
    <source>
        <tissue evidence="9">Pupae without intestine</tissue>
    </source>
</reference>
<dbReference type="PROSITE" id="PS50071">
    <property type="entry name" value="HOMEOBOX_2"/>
    <property type="match status" value="1"/>
</dbReference>
<feature type="region of interest" description="Disordered" evidence="7">
    <location>
        <begin position="314"/>
        <end position="342"/>
    </location>
</feature>
<dbReference type="EMBL" id="KZ288192">
    <property type="protein sequence ID" value="PBC34340.1"/>
    <property type="molecule type" value="Genomic_DNA"/>
</dbReference>
<dbReference type="InterPro" id="IPR042191">
    <property type="entry name" value="GSH1/2"/>
</dbReference>
<evidence type="ECO:0000256" key="5">
    <source>
        <dbReference type="PROSITE-ProRule" id="PRU00108"/>
    </source>
</evidence>
<dbReference type="InterPro" id="IPR001356">
    <property type="entry name" value="HD"/>
</dbReference>
<gene>
    <name evidence="9" type="ORF">APICC_08029</name>
</gene>
<feature type="region of interest" description="Disordered" evidence="7">
    <location>
        <begin position="183"/>
        <end position="235"/>
    </location>
</feature>
<dbReference type="OrthoDB" id="6159439at2759"/>
<evidence type="ECO:0000256" key="4">
    <source>
        <dbReference type="ARBA" id="ARBA00023242"/>
    </source>
</evidence>
<accession>A0A2A3ERM0</accession>
<dbReference type="PANTHER" id="PTHR47421:SF2">
    <property type="entry name" value="GS HOMEOBOX 1"/>
    <property type="match status" value="1"/>
</dbReference>
<dbReference type="AlphaFoldDB" id="A0A2A3ERM0"/>
<dbReference type="Pfam" id="PF00046">
    <property type="entry name" value="Homeodomain"/>
    <property type="match status" value="1"/>
</dbReference>
<dbReference type="PANTHER" id="PTHR47421">
    <property type="entry name" value="GS HOMEOBOX 2"/>
    <property type="match status" value="1"/>
</dbReference>
<feature type="domain" description="Homeobox" evidence="8">
    <location>
        <begin position="233"/>
        <end position="293"/>
    </location>
</feature>
<dbReference type="InterPro" id="IPR020479">
    <property type="entry name" value="HD_metazoa"/>
</dbReference>
<keyword evidence="2 5" id="KW-0238">DNA-binding</keyword>
<comment type="subcellular location">
    <subcellularLocation>
        <location evidence="1 5 6">Nucleus</location>
    </subcellularLocation>
</comment>
<name>A0A2A3ERM0_APICC</name>
<dbReference type="GO" id="GO:0005634">
    <property type="term" value="C:nucleus"/>
    <property type="evidence" value="ECO:0007669"/>
    <property type="project" value="UniProtKB-SubCell"/>
</dbReference>
<evidence type="ECO:0000313" key="10">
    <source>
        <dbReference type="Proteomes" id="UP000242457"/>
    </source>
</evidence>
<evidence type="ECO:0000259" key="8">
    <source>
        <dbReference type="PROSITE" id="PS50071"/>
    </source>
</evidence>
<dbReference type="PROSITE" id="PS00027">
    <property type="entry name" value="HOMEOBOX_1"/>
    <property type="match status" value="1"/>
</dbReference>
<dbReference type="CDD" id="cd00086">
    <property type="entry name" value="homeodomain"/>
    <property type="match status" value="1"/>
</dbReference>
<dbReference type="SMART" id="SM00389">
    <property type="entry name" value="HOX"/>
    <property type="match status" value="1"/>
</dbReference>
<evidence type="ECO:0000256" key="3">
    <source>
        <dbReference type="ARBA" id="ARBA00023155"/>
    </source>
</evidence>
<evidence type="ECO:0000256" key="1">
    <source>
        <dbReference type="ARBA" id="ARBA00004123"/>
    </source>
</evidence>
<evidence type="ECO:0000256" key="2">
    <source>
        <dbReference type="ARBA" id="ARBA00023125"/>
    </source>
</evidence>
<sequence length="485" mass="54519">MHAFIIKTGTKKNALSVRIHLPGEMITRCNAFALFCLFKEPFPDNFGIYGINVCAMNNTHTHTNALTNLSTPFTSVLFVGRIGEERITRISGRRTRKLLESSVTSVVLRVNRTDKLNGMSRSFLVDSLIGNNSPPAYPLPYYGNQLPSYMFNFFNLGLGYQPIRPVPRPPAMPVPLPISPPALGNLRPMPGHSPPSPLNTSASRLSDVSAAGESPSRNSTPTPPPKSPNSINNSSKRIRTAFTSTQLLELEREFASNMYLSRLRRIEIATNLRLSEKQVKIWFQNRRVKYKKEDLPSGQSQKCCCLRTCGKRKEGTCGDDSSSRKCEQEDERSIARNAKTDKMDAIGNEETSSVEMPDRFDRSFPDNSKRFLRETEEGLNVAGVIGYERDVHGLPKRRLDGDGAEEETDDKKRRVDGSLYQNAIRDTSVAPVFRGIGCTKHTVERIQASYDPLTASPLHYNEKIKLLTYAGYFYPDFDMERIKNH</sequence>
<dbReference type="InterPro" id="IPR009057">
    <property type="entry name" value="Homeodomain-like_sf"/>
</dbReference>
<keyword evidence="3 5" id="KW-0371">Homeobox</keyword>
<dbReference type="Proteomes" id="UP000242457">
    <property type="component" value="Unassembled WGS sequence"/>
</dbReference>
<dbReference type="GO" id="GO:0000981">
    <property type="term" value="F:DNA-binding transcription factor activity, RNA polymerase II-specific"/>
    <property type="evidence" value="ECO:0007669"/>
    <property type="project" value="InterPro"/>
</dbReference>
<evidence type="ECO:0000256" key="6">
    <source>
        <dbReference type="RuleBase" id="RU000682"/>
    </source>
</evidence>
<keyword evidence="10" id="KW-1185">Reference proteome</keyword>
<evidence type="ECO:0000256" key="7">
    <source>
        <dbReference type="SAM" id="MobiDB-lite"/>
    </source>
</evidence>
<feature type="DNA-binding region" description="Homeobox" evidence="5">
    <location>
        <begin position="235"/>
        <end position="294"/>
    </location>
</feature>
<evidence type="ECO:0000313" key="9">
    <source>
        <dbReference type="EMBL" id="PBC34340.1"/>
    </source>
</evidence>
<dbReference type="SUPFAM" id="SSF46689">
    <property type="entry name" value="Homeodomain-like"/>
    <property type="match status" value="1"/>
</dbReference>
<dbReference type="GO" id="GO:1990837">
    <property type="term" value="F:sequence-specific double-stranded DNA binding"/>
    <property type="evidence" value="ECO:0007669"/>
    <property type="project" value="TreeGrafter"/>
</dbReference>
<protein>
    <submittedName>
        <fullName evidence="9">GS homeobox</fullName>
    </submittedName>
</protein>
<dbReference type="InterPro" id="IPR017970">
    <property type="entry name" value="Homeobox_CS"/>
</dbReference>
<dbReference type="PRINTS" id="PR00024">
    <property type="entry name" value="HOMEOBOX"/>
</dbReference>
<organism evidence="9 10">
    <name type="scientific">Apis cerana cerana</name>
    <name type="common">Oriental honeybee</name>
    <dbReference type="NCBI Taxonomy" id="94128"/>
    <lineage>
        <taxon>Eukaryota</taxon>
        <taxon>Metazoa</taxon>
        <taxon>Ecdysozoa</taxon>
        <taxon>Arthropoda</taxon>
        <taxon>Hexapoda</taxon>
        <taxon>Insecta</taxon>
        <taxon>Pterygota</taxon>
        <taxon>Neoptera</taxon>
        <taxon>Endopterygota</taxon>
        <taxon>Hymenoptera</taxon>
        <taxon>Apocrita</taxon>
        <taxon>Aculeata</taxon>
        <taxon>Apoidea</taxon>
        <taxon>Anthophila</taxon>
        <taxon>Apidae</taxon>
        <taxon>Apis</taxon>
    </lineage>
</organism>
<dbReference type="STRING" id="94128.A0A2A3ERM0"/>
<keyword evidence="4 5" id="KW-0539">Nucleus</keyword>
<proteinExistence type="predicted"/>